<proteinExistence type="predicted"/>
<gene>
    <name evidence="2" type="ORF">M6B38_246055</name>
</gene>
<sequence length="89" mass="10048">MNCSSSTKNPRRELDVTSCASELQNEDRRRTRDCSWTRKDRVRPHGIEATLQTGFLLLRTEWGVARVGITTAGPGWDFPLVWICSAVPS</sequence>
<dbReference type="Proteomes" id="UP001140949">
    <property type="component" value="Unassembled WGS sequence"/>
</dbReference>
<comment type="caution">
    <text evidence="2">The sequence shown here is derived from an EMBL/GenBank/DDBJ whole genome shotgun (WGS) entry which is preliminary data.</text>
</comment>
<evidence type="ECO:0000313" key="3">
    <source>
        <dbReference type="Proteomes" id="UP001140949"/>
    </source>
</evidence>
<accession>A0AAX6DGV7</accession>
<keyword evidence="3" id="KW-1185">Reference proteome</keyword>
<evidence type="ECO:0000256" key="1">
    <source>
        <dbReference type="SAM" id="MobiDB-lite"/>
    </source>
</evidence>
<name>A0AAX6DGV7_IRIPA</name>
<organism evidence="2 3">
    <name type="scientific">Iris pallida</name>
    <name type="common">Sweet iris</name>
    <dbReference type="NCBI Taxonomy" id="29817"/>
    <lineage>
        <taxon>Eukaryota</taxon>
        <taxon>Viridiplantae</taxon>
        <taxon>Streptophyta</taxon>
        <taxon>Embryophyta</taxon>
        <taxon>Tracheophyta</taxon>
        <taxon>Spermatophyta</taxon>
        <taxon>Magnoliopsida</taxon>
        <taxon>Liliopsida</taxon>
        <taxon>Asparagales</taxon>
        <taxon>Iridaceae</taxon>
        <taxon>Iridoideae</taxon>
        <taxon>Irideae</taxon>
        <taxon>Iris</taxon>
    </lineage>
</organism>
<protein>
    <submittedName>
        <fullName evidence="2">Uncharacterized protein</fullName>
    </submittedName>
</protein>
<dbReference type="AlphaFoldDB" id="A0AAX6DGV7"/>
<reference evidence="2" key="2">
    <citation type="submission" date="2023-04" db="EMBL/GenBank/DDBJ databases">
        <authorList>
            <person name="Bruccoleri R.E."/>
            <person name="Oakeley E.J."/>
            <person name="Faust A.-M."/>
            <person name="Dessus-Babus S."/>
            <person name="Altorfer M."/>
            <person name="Burckhardt D."/>
            <person name="Oertli M."/>
            <person name="Naumann U."/>
            <person name="Petersen F."/>
            <person name="Wong J."/>
        </authorList>
    </citation>
    <scope>NUCLEOTIDE SEQUENCE</scope>
    <source>
        <strain evidence="2">GSM-AAB239-AS_SAM_17_03QT</strain>
        <tissue evidence="2">Leaf</tissue>
    </source>
</reference>
<dbReference type="EMBL" id="JANAVB010044817">
    <property type="protein sequence ID" value="KAJ6790981.1"/>
    <property type="molecule type" value="Genomic_DNA"/>
</dbReference>
<feature type="region of interest" description="Disordered" evidence="1">
    <location>
        <begin position="1"/>
        <end position="20"/>
    </location>
</feature>
<evidence type="ECO:0000313" key="2">
    <source>
        <dbReference type="EMBL" id="KAJ6790981.1"/>
    </source>
</evidence>
<reference evidence="2" key="1">
    <citation type="journal article" date="2023" name="GigaByte">
        <title>Genome assembly of the bearded iris, Iris pallida Lam.</title>
        <authorList>
            <person name="Bruccoleri R.E."/>
            <person name="Oakeley E.J."/>
            <person name="Faust A.M.E."/>
            <person name="Altorfer M."/>
            <person name="Dessus-Babus S."/>
            <person name="Burckhardt D."/>
            <person name="Oertli M."/>
            <person name="Naumann U."/>
            <person name="Petersen F."/>
            <person name="Wong J."/>
        </authorList>
    </citation>
    <scope>NUCLEOTIDE SEQUENCE</scope>
    <source>
        <strain evidence="2">GSM-AAB239-AS_SAM_17_03QT</strain>
    </source>
</reference>